<dbReference type="Proteomes" id="UP000284178">
    <property type="component" value="Unassembled WGS sequence"/>
</dbReference>
<keyword evidence="2" id="KW-0175">Coiled coil</keyword>
<sequence>MLTIQKFAQFCHCTTQTLRYYDRIDLLKPRKFVESNHYRLYDPEQAVDFFLIKELQRVGFSIREIKVILLENAPIPEKIKERVQDYKAKLAEIEQDLETFEERKMSVENEILAYEQKSQVKIKIFYEGEKLILKMGEQTYSIQLVQNDSRFPELLRGVLERPLIGLDQDDFRKLTERVWQIVAAAECWENTAAFTDQLQSGRLRPDQQVFHFFSMPNDVSIFDIHDCLTIMAEKGYDAEENYFYIGLSADGLRHYACLVSQ</sequence>
<dbReference type="Pfam" id="PF13411">
    <property type="entry name" value="MerR_1"/>
    <property type="match status" value="1"/>
</dbReference>
<dbReference type="PROSITE" id="PS50937">
    <property type="entry name" value="HTH_MERR_2"/>
    <property type="match status" value="1"/>
</dbReference>
<proteinExistence type="predicted"/>
<dbReference type="InterPro" id="IPR000551">
    <property type="entry name" value="MerR-type_HTH_dom"/>
</dbReference>
<reference evidence="4 5" key="1">
    <citation type="submission" date="2018-08" db="EMBL/GenBank/DDBJ databases">
        <title>A genome reference for cultivated species of the human gut microbiota.</title>
        <authorList>
            <person name="Zou Y."/>
            <person name="Xue W."/>
            <person name="Luo G."/>
        </authorList>
    </citation>
    <scope>NUCLEOTIDE SEQUENCE [LARGE SCALE GENOMIC DNA]</scope>
    <source>
        <strain evidence="4 5">AF24-29</strain>
    </source>
</reference>
<dbReference type="Gene3D" id="1.10.1660.10">
    <property type="match status" value="1"/>
</dbReference>
<dbReference type="InterPro" id="IPR009061">
    <property type="entry name" value="DNA-bd_dom_put_sf"/>
</dbReference>
<evidence type="ECO:0000313" key="4">
    <source>
        <dbReference type="EMBL" id="RGR74671.1"/>
    </source>
</evidence>
<evidence type="ECO:0000313" key="5">
    <source>
        <dbReference type="Proteomes" id="UP000284178"/>
    </source>
</evidence>
<comment type="caution">
    <text evidence="4">The sequence shown here is derived from an EMBL/GenBank/DDBJ whole genome shotgun (WGS) entry which is preliminary data.</text>
</comment>
<dbReference type="SUPFAM" id="SSF46955">
    <property type="entry name" value="Putative DNA-binding domain"/>
    <property type="match status" value="1"/>
</dbReference>
<dbReference type="InterPro" id="IPR047057">
    <property type="entry name" value="MerR_fam"/>
</dbReference>
<dbReference type="EMBL" id="QRUP01000008">
    <property type="protein sequence ID" value="RGR74671.1"/>
    <property type="molecule type" value="Genomic_DNA"/>
</dbReference>
<feature type="domain" description="HTH merR-type" evidence="3">
    <location>
        <begin position="1"/>
        <end position="71"/>
    </location>
</feature>
<feature type="coiled-coil region" evidence="2">
    <location>
        <begin position="83"/>
        <end position="117"/>
    </location>
</feature>
<accession>A0A412G2I0</accession>
<gene>
    <name evidence="4" type="ORF">DWY25_07745</name>
</gene>
<keyword evidence="1" id="KW-0238">DNA-binding</keyword>
<evidence type="ECO:0000259" key="3">
    <source>
        <dbReference type="PROSITE" id="PS50937"/>
    </source>
</evidence>
<keyword evidence="5" id="KW-1185">Reference proteome</keyword>
<dbReference type="PANTHER" id="PTHR30204:SF97">
    <property type="entry name" value="MERR FAMILY REGULATORY PROTEIN"/>
    <property type="match status" value="1"/>
</dbReference>
<name>A0A412G2I0_9FIRM</name>
<dbReference type="SMART" id="SM00422">
    <property type="entry name" value="HTH_MERR"/>
    <property type="match status" value="1"/>
</dbReference>
<dbReference type="GO" id="GO:0003700">
    <property type="term" value="F:DNA-binding transcription factor activity"/>
    <property type="evidence" value="ECO:0007669"/>
    <property type="project" value="InterPro"/>
</dbReference>
<dbReference type="GeneID" id="83015296"/>
<dbReference type="AlphaFoldDB" id="A0A412G2I0"/>
<dbReference type="RefSeq" id="WP_117894759.1">
    <property type="nucleotide sequence ID" value="NZ_CABJCV010000008.1"/>
</dbReference>
<evidence type="ECO:0000256" key="2">
    <source>
        <dbReference type="SAM" id="Coils"/>
    </source>
</evidence>
<dbReference type="GO" id="GO:0003677">
    <property type="term" value="F:DNA binding"/>
    <property type="evidence" value="ECO:0007669"/>
    <property type="project" value="UniProtKB-KW"/>
</dbReference>
<protein>
    <submittedName>
        <fullName evidence="4">MerR family transcriptional regulator</fullName>
    </submittedName>
</protein>
<dbReference type="PANTHER" id="PTHR30204">
    <property type="entry name" value="REDOX-CYCLING DRUG-SENSING TRANSCRIPTIONAL ACTIVATOR SOXR"/>
    <property type="match status" value="1"/>
</dbReference>
<evidence type="ECO:0000256" key="1">
    <source>
        <dbReference type="ARBA" id="ARBA00023125"/>
    </source>
</evidence>
<organism evidence="4 5">
    <name type="scientific">Holdemania filiformis</name>
    <dbReference type="NCBI Taxonomy" id="61171"/>
    <lineage>
        <taxon>Bacteria</taxon>
        <taxon>Bacillati</taxon>
        <taxon>Bacillota</taxon>
        <taxon>Erysipelotrichia</taxon>
        <taxon>Erysipelotrichales</taxon>
        <taxon>Erysipelotrichaceae</taxon>
        <taxon>Holdemania</taxon>
    </lineage>
</organism>